<dbReference type="Pfam" id="PF19890">
    <property type="entry name" value="DUF6363"/>
    <property type="match status" value="1"/>
</dbReference>
<feature type="domain" description="PNPLA" evidence="5">
    <location>
        <begin position="6"/>
        <end position="173"/>
    </location>
</feature>
<reference evidence="7" key="1">
    <citation type="submission" date="2018-09" db="EMBL/GenBank/DDBJ databases">
        <authorList>
            <person name="Zhu H."/>
        </authorList>
    </citation>
    <scope>NUCLEOTIDE SEQUENCE [LARGE SCALE GENOMIC DNA]</scope>
    <source>
        <strain evidence="7">K2R23-3</strain>
    </source>
</reference>
<evidence type="ECO:0000256" key="3">
    <source>
        <dbReference type="ARBA" id="ARBA00023098"/>
    </source>
</evidence>
<dbReference type="InterPro" id="IPR045943">
    <property type="entry name" value="DUF6363"/>
</dbReference>
<dbReference type="Proteomes" id="UP000265725">
    <property type="component" value="Chromosome"/>
</dbReference>
<dbReference type="EMBL" id="CP032418">
    <property type="protein sequence ID" value="AYC28469.1"/>
    <property type="molecule type" value="Genomic_DNA"/>
</dbReference>
<dbReference type="SUPFAM" id="SSF52151">
    <property type="entry name" value="FabD/lysophospholipase-like"/>
    <property type="match status" value="1"/>
</dbReference>
<dbReference type="AlphaFoldDB" id="A0A385YP64"/>
<dbReference type="GO" id="GO:0016787">
    <property type="term" value="F:hydrolase activity"/>
    <property type="evidence" value="ECO:0007669"/>
    <property type="project" value="UniProtKB-UniRule"/>
</dbReference>
<accession>A0A385YP64</accession>
<dbReference type="PANTHER" id="PTHR14226:SF25">
    <property type="entry name" value="PHOSPHOESTERASE"/>
    <property type="match status" value="1"/>
</dbReference>
<keyword evidence="2 4" id="KW-0442">Lipid degradation</keyword>
<protein>
    <submittedName>
        <fullName evidence="6">Patatin family protein</fullName>
    </submittedName>
</protein>
<keyword evidence="3 4" id="KW-0443">Lipid metabolism</keyword>
<evidence type="ECO:0000259" key="5">
    <source>
        <dbReference type="PROSITE" id="PS51635"/>
    </source>
</evidence>
<organism evidence="6 7">
    <name type="scientific">Paenisporosarcina cavernae</name>
    <dbReference type="NCBI Taxonomy" id="2320858"/>
    <lineage>
        <taxon>Bacteria</taxon>
        <taxon>Bacillati</taxon>
        <taxon>Bacillota</taxon>
        <taxon>Bacilli</taxon>
        <taxon>Bacillales</taxon>
        <taxon>Caryophanaceae</taxon>
        <taxon>Paenisporosarcina</taxon>
    </lineage>
</organism>
<dbReference type="CDD" id="cd07208">
    <property type="entry name" value="Pat_hypo_Ecoli_yjju_like"/>
    <property type="match status" value="1"/>
</dbReference>
<sequence>MFDSGLILEGGGMRGVYTAGVLEFFMEKECYFPYVIGVSAGACQGASYLSRQKGRNRSVTIDYLSHPDYISLKNLFFKKELFGMDLIFDHIPNNLVPFDFETFNVGKERFVIGTTDCYTGQAVYHDKNAESAEMLSIIRASSSLPFMAKPVEIAGQTLMDGGIADPIPLYKAKLDGVEKPVIVLTKQKGYRKKKSFLSKAYKLFYKEFPGLTNALETRWHRYNELLDTIERLEDEGKVFVIRPSNDFGVSRAERDITKLENFHQQGYEDARAVYEEMTMWLGAKNVVVTS</sequence>
<dbReference type="KEGG" id="paek:D3873_00750"/>
<dbReference type="RefSeq" id="WP_119882214.1">
    <property type="nucleotide sequence ID" value="NZ_CP032418.1"/>
</dbReference>
<dbReference type="InterPro" id="IPR002641">
    <property type="entry name" value="PNPLA_dom"/>
</dbReference>
<dbReference type="PANTHER" id="PTHR14226">
    <property type="entry name" value="NEUROPATHY TARGET ESTERASE/SWISS CHEESE D.MELANOGASTER"/>
    <property type="match status" value="1"/>
</dbReference>
<feature type="short sequence motif" description="DGA/G" evidence="4">
    <location>
        <begin position="160"/>
        <end position="162"/>
    </location>
</feature>
<dbReference type="PROSITE" id="PS51635">
    <property type="entry name" value="PNPLA"/>
    <property type="match status" value="1"/>
</dbReference>
<dbReference type="InterPro" id="IPR050301">
    <property type="entry name" value="NTE"/>
</dbReference>
<gene>
    <name evidence="6" type="ORF">D3873_00750</name>
</gene>
<keyword evidence="1 4" id="KW-0378">Hydrolase</keyword>
<dbReference type="InterPro" id="IPR037483">
    <property type="entry name" value="YjjU-like"/>
</dbReference>
<feature type="short sequence motif" description="GXSXG" evidence="4">
    <location>
        <begin position="37"/>
        <end position="41"/>
    </location>
</feature>
<evidence type="ECO:0000256" key="2">
    <source>
        <dbReference type="ARBA" id="ARBA00022963"/>
    </source>
</evidence>
<dbReference type="GO" id="GO:0016042">
    <property type="term" value="P:lipid catabolic process"/>
    <property type="evidence" value="ECO:0007669"/>
    <property type="project" value="UniProtKB-UniRule"/>
</dbReference>
<dbReference type="InterPro" id="IPR016035">
    <property type="entry name" value="Acyl_Trfase/lysoPLipase"/>
</dbReference>
<dbReference type="Gene3D" id="3.40.1090.10">
    <property type="entry name" value="Cytosolic phospholipase A2 catalytic domain"/>
    <property type="match status" value="2"/>
</dbReference>
<evidence type="ECO:0000256" key="1">
    <source>
        <dbReference type="ARBA" id="ARBA00022801"/>
    </source>
</evidence>
<feature type="active site" description="Proton acceptor" evidence="4">
    <location>
        <position position="160"/>
    </location>
</feature>
<dbReference type="Pfam" id="PF01734">
    <property type="entry name" value="Patatin"/>
    <property type="match status" value="1"/>
</dbReference>
<evidence type="ECO:0000256" key="4">
    <source>
        <dbReference type="PROSITE-ProRule" id="PRU01161"/>
    </source>
</evidence>
<evidence type="ECO:0000313" key="7">
    <source>
        <dbReference type="Proteomes" id="UP000265725"/>
    </source>
</evidence>
<evidence type="ECO:0000313" key="6">
    <source>
        <dbReference type="EMBL" id="AYC28469.1"/>
    </source>
</evidence>
<dbReference type="OrthoDB" id="9802424at2"/>
<feature type="active site" description="Nucleophile" evidence="4">
    <location>
        <position position="39"/>
    </location>
</feature>
<proteinExistence type="predicted"/>
<name>A0A385YP64_9BACL</name>
<feature type="short sequence motif" description="GXGXXG" evidence="4">
    <location>
        <begin position="10"/>
        <end position="15"/>
    </location>
</feature>
<keyword evidence="7" id="KW-1185">Reference proteome</keyword>